<dbReference type="Pfam" id="PF17408">
    <property type="entry name" value="MCD_N"/>
    <property type="match status" value="1"/>
</dbReference>
<accession>A0A507FIY6</accession>
<evidence type="ECO:0000259" key="3">
    <source>
        <dbReference type="Pfam" id="PF17408"/>
    </source>
</evidence>
<proteinExistence type="predicted"/>
<dbReference type="PANTHER" id="PTHR28641:SF1">
    <property type="entry name" value="MALONYL-COA DECARBOXYLASE, MITOCHONDRIAL"/>
    <property type="match status" value="1"/>
</dbReference>
<sequence length="620" mass="68703">MDVLRITVSSHRHAASPSSSTALPTSSATSAPSPMARLIPGWASLSSPSLATSPVHPQDPLTASSSIATVSQGIPDPVSMKRSSSLFESLKGLGIFGHNSRRISSSTLNPNTGDIKDRIRLKANQSIDSVAIDKYWEDIMRTNSDPDYTFDLKPVLLQTSADVEKTAKLLLDGAIAGGHDGGDLYKRMKGFECADFYNKLDLAGRTVFLKVLAQQYGPDHASVLEASSALKSAAARGAEKSVAKLEQKLRIALEPLYLQFFMQIYHHPGGMRFILKMREDLLEVSKTSQEKCLKEMNDVLKGRVQEWFGIASLDLERITWTSPAAILEKLIKYEAVHEIPSWEALKERLMPGRACFAFFHKGMPLEPLAFVHVSFENAIQRNVQTILDNPPILRPENASVAIFYTISSPQKGLSGIDLGNFLIKRVVKEIQKKLPNIKTFTTLSPIPGFRNWLETQLNLSSFSGVSLLLPDEASSLEKCSSRNDGAKGDVLLKIVLEDGAWMHDAEEARVIKGILMRLCSRYILIEKKRSFALDPVANFHIRNGACVYQLNWMGDSGQKGIAQSYGIMINYLYDLPMVEENNDLYVGKGVITVVDYENDFRWALDQRLSNVRIAGVQAKL</sequence>
<dbReference type="AlphaFoldDB" id="A0A507FIY6"/>
<feature type="compositionally biased region" description="Low complexity" evidence="1">
    <location>
        <begin position="15"/>
        <end position="34"/>
    </location>
</feature>
<dbReference type="InterPro" id="IPR038917">
    <property type="entry name" value="Malonyl_CoA_deC"/>
</dbReference>
<dbReference type="GO" id="GO:2001294">
    <property type="term" value="P:malonyl-CoA catabolic process"/>
    <property type="evidence" value="ECO:0007669"/>
    <property type="project" value="TreeGrafter"/>
</dbReference>
<dbReference type="InterPro" id="IPR007956">
    <property type="entry name" value="Malonyl_CoA_deC_C"/>
</dbReference>
<dbReference type="OrthoDB" id="426718at2759"/>
<dbReference type="STRING" id="246404.A0A507FIY6"/>
<feature type="domain" description="Malonyl-CoA decarboxylase N-terminal" evidence="3">
    <location>
        <begin position="216"/>
        <end position="308"/>
    </location>
</feature>
<feature type="region of interest" description="Disordered" evidence="1">
    <location>
        <begin position="8"/>
        <end position="34"/>
    </location>
</feature>
<dbReference type="GO" id="GO:0050080">
    <property type="term" value="F:malonyl-CoA decarboxylase activity"/>
    <property type="evidence" value="ECO:0007669"/>
    <property type="project" value="InterPro"/>
</dbReference>
<dbReference type="InterPro" id="IPR038351">
    <property type="entry name" value="MCD_N_sf"/>
</dbReference>
<dbReference type="GO" id="GO:0006633">
    <property type="term" value="P:fatty acid biosynthetic process"/>
    <property type="evidence" value="ECO:0007669"/>
    <property type="project" value="InterPro"/>
</dbReference>
<evidence type="ECO:0000313" key="5">
    <source>
        <dbReference type="Proteomes" id="UP000320333"/>
    </source>
</evidence>
<dbReference type="Gene3D" id="3.40.630.150">
    <property type="entry name" value="Malonyl-CoA decarboxylase, catalytic domain"/>
    <property type="match status" value="1"/>
</dbReference>
<dbReference type="PANTHER" id="PTHR28641">
    <property type="match status" value="1"/>
</dbReference>
<keyword evidence="5" id="KW-1185">Reference proteome</keyword>
<dbReference type="Gene3D" id="1.20.140.90">
    <property type="entry name" value="Malonyl-CoA decarboxylase, oligemerization domain"/>
    <property type="match status" value="1"/>
</dbReference>
<dbReference type="GO" id="GO:0005782">
    <property type="term" value="C:peroxisomal matrix"/>
    <property type="evidence" value="ECO:0007669"/>
    <property type="project" value="TreeGrafter"/>
</dbReference>
<dbReference type="InterPro" id="IPR042303">
    <property type="entry name" value="Malonyl_CoA_deC_C_sf"/>
</dbReference>
<dbReference type="GO" id="GO:0006085">
    <property type="term" value="P:acetyl-CoA biosynthetic process"/>
    <property type="evidence" value="ECO:0007669"/>
    <property type="project" value="TreeGrafter"/>
</dbReference>
<dbReference type="EMBL" id="QEAP01000049">
    <property type="protein sequence ID" value="TPX76359.1"/>
    <property type="molecule type" value="Genomic_DNA"/>
</dbReference>
<gene>
    <name evidence="4" type="ORF">CcCBS67573_g02383</name>
</gene>
<protein>
    <submittedName>
        <fullName evidence="4">Malonyl-CoA decarboxylase</fullName>
    </submittedName>
</protein>
<reference evidence="4 5" key="1">
    <citation type="journal article" date="2019" name="Sci. Rep.">
        <title>Comparative genomics of chytrid fungi reveal insights into the obligate biotrophic and pathogenic lifestyle of Synchytrium endobioticum.</title>
        <authorList>
            <person name="van de Vossenberg B.T.L.H."/>
            <person name="Warris S."/>
            <person name="Nguyen H.D.T."/>
            <person name="van Gent-Pelzer M.P.E."/>
            <person name="Joly D.L."/>
            <person name="van de Geest H.C."/>
            <person name="Bonants P.J.M."/>
            <person name="Smith D.S."/>
            <person name="Levesque C.A."/>
            <person name="van der Lee T.A.J."/>
        </authorList>
    </citation>
    <scope>NUCLEOTIDE SEQUENCE [LARGE SCALE GENOMIC DNA]</scope>
    <source>
        <strain evidence="4 5">CBS 675.73</strain>
    </source>
</reference>
<evidence type="ECO:0000256" key="1">
    <source>
        <dbReference type="SAM" id="MobiDB-lite"/>
    </source>
</evidence>
<dbReference type="GO" id="GO:0005759">
    <property type="term" value="C:mitochondrial matrix"/>
    <property type="evidence" value="ECO:0007669"/>
    <property type="project" value="TreeGrafter"/>
</dbReference>
<name>A0A507FIY6_9FUNG</name>
<feature type="domain" description="Malonyl-CoA decarboxylase C-terminal" evidence="2">
    <location>
        <begin position="312"/>
        <end position="574"/>
    </location>
</feature>
<organism evidence="4 5">
    <name type="scientific">Chytriomyces confervae</name>
    <dbReference type="NCBI Taxonomy" id="246404"/>
    <lineage>
        <taxon>Eukaryota</taxon>
        <taxon>Fungi</taxon>
        <taxon>Fungi incertae sedis</taxon>
        <taxon>Chytridiomycota</taxon>
        <taxon>Chytridiomycota incertae sedis</taxon>
        <taxon>Chytridiomycetes</taxon>
        <taxon>Chytridiales</taxon>
        <taxon>Chytriomycetaceae</taxon>
        <taxon>Chytriomyces</taxon>
    </lineage>
</organism>
<comment type="caution">
    <text evidence="4">The sequence shown here is derived from an EMBL/GenBank/DDBJ whole genome shotgun (WGS) entry which is preliminary data.</text>
</comment>
<evidence type="ECO:0000259" key="2">
    <source>
        <dbReference type="Pfam" id="PF05292"/>
    </source>
</evidence>
<dbReference type="Proteomes" id="UP000320333">
    <property type="component" value="Unassembled WGS sequence"/>
</dbReference>
<dbReference type="Pfam" id="PF05292">
    <property type="entry name" value="MCD"/>
    <property type="match status" value="1"/>
</dbReference>
<dbReference type="InterPro" id="IPR035372">
    <property type="entry name" value="MCD_N"/>
</dbReference>
<evidence type="ECO:0000313" key="4">
    <source>
        <dbReference type="EMBL" id="TPX76359.1"/>
    </source>
</evidence>